<gene>
    <name evidence="1" type="ORF">PGT21_015650</name>
</gene>
<comment type="caution">
    <text evidence="1">The sequence shown here is derived from an EMBL/GenBank/DDBJ whole genome shotgun (WGS) entry which is preliminary data.</text>
</comment>
<accession>A0A5B0PR36</accession>
<evidence type="ECO:0000313" key="2">
    <source>
        <dbReference type="Proteomes" id="UP000324748"/>
    </source>
</evidence>
<name>A0A5B0PR36_PUCGR</name>
<protein>
    <submittedName>
        <fullName evidence="1">Uncharacterized protein</fullName>
    </submittedName>
</protein>
<dbReference type="AlphaFoldDB" id="A0A5B0PR36"/>
<dbReference type="Proteomes" id="UP000324748">
    <property type="component" value="Unassembled WGS sequence"/>
</dbReference>
<dbReference type="EMBL" id="VSWC01000042">
    <property type="protein sequence ID" value="KAA1103356.1"/>
    <property type="molecule type" value="Genomic_DNA"/>
</dbReference>
<sequence length="105" mass="11889">MIICPPPLHRCSATNIVFRLQLFVLEPFPFLTVANFAFYDCPSTTKLFTVYTCPLQLSTSVCHSPSEKEPLAFFAPTTRHLVEIRRNQPDRLKDAIDRGSSIESS</sequence>
<keyword evidence="2" id="KW-1185">Reference proteome</keyword>
<evidence type="ECO:0000313" key="1">
    <source>
        <dbReference type="EMBL" id="KAA1103356.1"/>
    </source>
</evidence>
<organism evidence="1 2">
    <name type="scientific">Puccinia graminis f. sp. tritici</name>
    <dbReference type="NCBI Taxonomy" id="56615"/>
    <lineage>
        <taxon>Eukaryota</taxon>
        <taxon>Fungi</taxon>
        <taxon>Dikarya</taxon>
        <taxon>Basidiomycota</taxon>
        <taxon>Pucciniomycotina</taxon>
        <taxon>Pucciniomycetes</taxon>
        <taxon>Pucciniales</taxon>
        <taxon>Pucciniaceae</taxon>
        <taxon>Puccinia</taxon>
    </lineage>
</organism>
<proteinExistence type="predicted"/>
<reference evidence="1 2" key="1">
    <citation type="submission" date="2019-05" db="EMBL/GenBank/DDBJ databases">
        <title>Emergence of the Ug99 lineage of the wheat stem rust pathogen through somatic hybridization.</title>
        <authorList>
            <person name="Li F."/>
            <person name="Upadhyaya N.M."/>
            <person name="Sperschneider J."/>
            <person name="Matny O."/>
            <person name="Nguyen-Phuc H."/>
            <person name="Mago R."/>
            <person name="Raley C."/>
            <person name="Miller M.E."/>
            <person name="Silverstein K.A.T."/>
            <person name="Henningsen E."/>
            <person name="Hirsch C.D."/>
            <person name="Visser B."/>
            <person name="Pretorius Z.A."/>
            <person name="Steffenson B.J."/>
            <person name="Schwessinger B."/>
            <person name="Dodds P.N."/>
            <person name="Figueroa M."/>
        </authorList>
    </citation>
    <scope>NUCLEOTIDE SEQUENCE [LARGE SCALE GENOMIC DNA]</scope>
    <source>
        <strain evidence="1">21-0</strain>
    </source>
</reference>